<dbReference type="Gene3D" id="1.10.238.10">
    <property type="entry name" value="EF-hand"/>
    <property type="match status" value="1"/>
</dbReference>
<comment type="caution">
    <text evidence="2">The sequence shown here is derived from an EMBL/GenBank/DDBJ whole genome shotgun (WGS) entry which is preliminary data.</text>
</comment>
<dbReference type="InterPro" id="IPR018247">
    <property type="entry name" value="EF_Hand_1_Ca_BS"/>
</dbReference>
<proteinExistence type="predicted"/>
<dbReference type="EMBL" id="JASNQZ010000002">
    <property type="protein sequence ID" value="KAL0959677.1"/>
    <property type="molecule type" value="Genomic_DNA"/>
</dbReference>
<dbReference type="InterPro" id="IPR011992">
    <property type="entry name" value="EF-hand-dom_pair"/>
</dbReference>
<dbReference type="SUPFAM" id="SSF47473">
    <property type="entry name" value="EF-hand"/>
    <property type="match status" value="1"/>
</dbReference>
<dbReference type="PROSITE" id="PS00018">
    <property type="entry name" value="EF_HAND_1"/>
    <property type="match status" value="1"/>
</dbReference>
<sequence length="168" mass="18564">MSLSLEGLRWALRRLGLSPSEVALRRLFDELQLRGARGIGIDEFCALVMPSNSHNFNPNVYYALCKFDRDGDGRMNVGDLTKALGIDKGAVLNAGQGNTTLDNLRVVLHRYGLSPNDASLRCLLTKFQLNGVVGMDEFYPLVMPSNSRSITRASLILFVRWTGMETAA</sequence>
<reference evidence="3" key="1">
    <citation type="submission" date="2024-06" db="EMBL/GenBank/DDBJ databases">
        <title>Multi-omics analyses provide insights into the biosynthesis of the anticancer antibiotic pleurotin in Hohenbuehelia grisea.</title>
        <authorList>
            <person name="Weaver J.A."/>
            <person name="Alberti F."/>
        </authorList>
    </citation>
    <scope>NUCLEOTIDE SEQUENCE [LARGE SCALE GENOMIC DNA]</scope>
    <source>
        <strain evidence="3">T-177</strain>
    </source>
</reference>
<organism evidence="2 3">
    <name type="scientific">Hohenbuehelia grisea</name>
    <dbReference type="NCBI Taxonomy" id="104357"/>
    <lineage>
        <taxon>Eukaryota</taxon>
        <taxon>Fungi</taxon>
        <taxon>Dikarya</taxon>
        <taxon>Basidiomycota</taxon>
        <taxon>Agaricomycotina</taxon>
        <taxon>Agaricomycetes</taxon>
        <taxon>Agaricomycetidae</taxon>
        <taxon>Agaricales</taxon>
        <taxon>Pleurotineae</taxon>
        <taxon>Pleurotaceae</taxon>
        <taxon>Hohenbuehelia</taxon>
    </lineage>
</organism>
<evidence type="ECO:0000313" key="2">
    <source>
        <dbReference type="EMBL" id="KAL0959677.1"/>
    </source>
</evidence>
<dbReference type="Proteomes" id="UP001556367">
    <property type="component" value="Unassembled WGS sequence"/>
</dbReference>
<accession>A0ABR3JVU7</accession>
<evidence type="ECO:0000313" key="3">
    <source>
        <dbReference type="Proteomes" id="UP001556367"/>
    </source>
</evidence>
<protein>
    <recommendedName>
        <fullName evidence="4">EF-hand domain-containing protein</fullName>
    </recommendedName>
</protein>
<evidence type="ECO:0000256" key="1">
    <source>
        <dbReference type="ARBA" id="ARBA00022837"/>
    </source>
</evidence>
<keyword evidence="3" id="KW-1185">Reference proteome</keyword>
<name>A0ABR3JVU7_9AGAR</name>
<gene>
    <name evidence="2" type="ORF">HGRIS_011376</name>
</gene>
<evidence type="ECO:0008006" key="4">
    <source>
        <dbReference type="Google" id="ProtNLM"/>
    </source>
</evidence>
<keyword evidence="1" id="KW-0106">Calcium</keyword>